<sequence>MARTVGSRIPAPGLLAPAAALVVLAPLAVLWPLPAALGLAAVSGLAALVAHRRASGLAARCDKLSGEIDILSERLLKVEARGAAAATPEAAPPGEAGVEELSVEIGLLSGIVRDLAAVVSAQDGEIAGLKDAQARAQAEAGERAQAQAQSHAALHAAVQAELRARPAAVPPPVPAAPRAAAPPPPPSETPAPRPLPPIGRRPAPVEPAERPDARARERAIVEAFDRDGVSVYLQPIVTLPQRKVVAYEASARLRLGEAVLAPAEFLPVLERHGRSTDLDRRMLQRVAVIGRHLAGRGSEAAVSYALSPLSLFEPGFLRDLARDPADPALAGRLVLALSQACWRGLDREQAAALAALRERFGFGLDRASDLRFDAAALAARGVVQVKAPAELLVRAASGGRDLTDIAVEDLVALVARAGLRLVAEGVEREADVPDLLDLDVPFAQGPVFAEPRAVRADVLGAPPAAPEPEETGPPPPRRGFRDFLRRAG</sequence>
<accession>A0ABQ4T238</accession>
<dbReference type="SUPFAM" id="SSF141868">
    <property type="entry name" value="EAL domain-like"/>
    <property type="match status" value="1"/>
</dbReference>
<evidence type="ECO:0000313" key="4">
    <source>
        <dbReference type="Proteomes" id="UP001055102"/>
    </source>
</evidence>
<proteinExistence type="predicted"/>
<feature type="compositionally biased region" description="Pro residues" evidence="1">
    <location>
        <begin position="168"/>
        <end position="199"/>
    </location>
</feature>
<reference evidence="3" key="1">
    <citation type="journal article" date="2021" name="Front. Microbiol.">
        <title>Comprehensive Comparative Genomics and Phenotyping of Methylobacterium Species.</title>
        <authorList>
            <person name="Alessa O."/>
            <person name="Ogura Y."/>
            <person name="Fujitani Y."/>
            <person name="Takami H."/>
            <person name="Hayashi T."/>
            <person name="Sahin N."/>
            <person name="Tani A."/>
        </authorList>
    </citation>
    <scope>NUCLEOTIDE SEQUENCE</scope>
    <source>
        <strain evidence="3">LMG 23639</strain>
    </source>
</reference>
<dbReference type="RefSeq" id="WP_238277546.1">
    <property type="nucleotide sequence ID" value="NZ_BPQR01000061.1"/>
</dbReference>
<keyword evidence="4" id="KW-1185">Reference proteome</keyword>
<dbReference type="Gene3D" id="3.20.20.450">
    <property type="entry name" value="EAL domain"/>
    <property type="match status" value="1"/>
</dbReference>
<dbReference type="PANTHER" id="PTHR33121">
    <property type="entry name" value="CYCLIC DI-GMP PHOSPHODIESTERASE PDEF"/>
    <property type="match status" value="1"/>
</dbReference>
<reference evidence="3" key="2">
    <citation type="submission" date="2021-08" db="EMBL/GenBank/DDBJ databases">
        <authorList>
            <person name="Tani A."/>
            <person name="Ola A."/>
            <person name="Ogura Y."/>
            <person name="Katsura K."/>
            <person name="Hayashi T."/>
        </authorList>
    </citation>
    <scope>NUCLEOTIDE SEQUENCE</scope>
    <source>
        <strain evidence="3">LMG 23639</strain>
    </source>
</reference>
<name>A0ABQ4T238_9HYPH</name>
<protein>
    <recommendedName>
        <fullName evidence="2">EAL domain-containing protein</fullName>
    </recommendedName>
</protein>
<feature type="compositionally biased region" description="Pro residues" evidence="1">
    <location>
        <begin position="463"/>
        <end position="477"/>
    </location>
</feature>
<dbReference type="Proteomes" id="UP001055102">
    <property type="component" value="Unassembled WGS sequence"/>
</dbReference>
<dbReference type="InterPro" id="IPR035919">
    <property type="entry name" value="EAL_sf"/>
</dbReference>
<evidence type="ECO:0000256" key="1">
    <source>
        <dbReference type="SAM" id="MobiDB-lite"/>
    </source>
</evidence>
<dbReference type="InterPro" id="IPR050706">
    <property type="entry name" value="Cyclic-di-GMP_PDE-like"/>
</dbReference>
<dbReference type="InterPro" id="IPR001633">
    <property type="entry name" value="EAL_dom"/>
</dbReference>
<feature type="compositionally biased region" description="Basic and acidic residues" evidence="1">
    <location>
        <begin position="479"/>
        <end position="488"/>
    </location>
</feature>
<comment type="caution">
    <text evidence="3">The sequence shown here is derived from an EMBL/GenBank/DDBJ whole genome shotgun (WGS) entry which is preliminary data.</text>
</comment>
<feature type="region of interest" description="Disordered" evidence="1">
    <location>
        <begin position="168"/>
        <end position="213"/>
    </location>
</feature>
<feature type="domain" description="EAL" evidence="2">
    <location>
        <begin position="213"/>
        <end position="465"/>
    </location>
</feature>
<evidence type="ECO:0000259" key="2">
    <source>
        <dbReference type="PROSITE" id="PS50883"/>
    </source>
</evidence>
<gene>
    <name evidence="3" type="ORF">AOPFMNJM_3413</name>
</gene>
<evidence type="ECO:0000313" key="3">
    <source>
        <dbReference type="EMBL" id="GJE08079.1"/>
    </source>
</evidence>
<dbReference type="PANTHER" id="PTHR33121:SF79">
    <property type="entry name" value="CYCLIC DI-GMP PHOSPHODIESTERASE PDED-RELATED"/>
    <property type="match status" value="1"/>
</dbReference>
<dbReference type="PROSITE" id="PS50883">
    <property type="entry name" value="EAL"/>
    <property type="match status" value="1"/>
</dbReference>
<dbReference type="Pfam" id="PF00563">
    <property type="entry name" value="EAL"/>
    <property type="match status" value="1"/>
</dbReference>
<dbReference type="SMART" id="SM00052">
    <property type="entry name" value="EAL"/>
    <property type="match status" value="1"/>
</dbReference>
<organism evidence="3 4">
    <name type="scientific">Methylobacterium jeotgali</name>
    <dbReference type="NCBI Taxonomy" id="381630"/>
    <lineage>
        <taxon>Bacteria</taxon>
        <taxon>Pseudomonadati</taxon>
        <taxon>Pseudomonadota</taxon>
        <taxon>Alphaproteobacteria</taxon>
        <taxon>Hyphomicrobiales</taxon>
        <taxon>Methylobacteriaceae</taxon>
        <taxon>Methylobacterium</taxon>
    </lineage>
</organism>
<feature type="region of interest" description="Disordered" evidence="1">
    <location>
        <begin position="458"/>
        <end position="488"/>
    </location>
</feature>
<dbReference type="EMBL" id="BPQR01000061">
    <property type="protein sequence ID" value="GJE08079.1"/>
    <property type="molecule type" value="Genomic_DNA"/>
</dbReference>